<dbReference type="AlphaFoldDB" id="A0A0E9LYU7"/>
<dbReference type="Proteomes" id="UP000032900">
    <property type="component" value="Unassembled WGS sequence"/>
</dbReference>
<organism evidence="1 2">
    <name type="scientific">Geofilum rubicundum JCM 15548</name>
    <dbReference type="NCBI Taxonomy" id="1236989"/>
    <lineage>
        <taxon>Bacteria</taxon>
        <taxon>Pseudomonadati</taxon>
        <taxon>Bacteroidota</taxon>
        <taxon>Bacteroidia</taxon>
        <taxon>Marinilabiliales</taxon>
        <taxon>Marinilabiliaceae</taxon>
        <taxon>Geofilum</taxon>
    </lineage>
</organism>
<protein>
    <submittedName>
        <fullName evidence="1">Uncharacterized protein</fullName>
    </submittedName>
</protein>
<sequence length="99" mass="9897">MIDNSDLWKGYPFYGHDGGSLEVDPEPISTLGSPATILPPCAVMLPIVATGTPLISTVGSPCTMVSGGPAHTQTSPIRAAGFPLISTLGAPGPATGPPT</sequence>
<dbReference type="EMBL" id="BAZW01000023">
    <property type="protein sequence ID" value="GAO30409.1"/>
    <property type="molecule type" value="Genomic_DNA"/>
</dbReference>
<reference evidence="1 2" key="1">
    <citation type="journal article" date="2015" name="Microbes Environ.">
        <title>Distribution and evolution of nitrogen fixation genes in the phylum bacteroidetes.</title>
        <authorList>
            <person name="Inoue J."/>
            <person name="Oshima K."/>
            <person name="Suda W."/>
            <person name="Sakamoto M."/>
            <person name="Iino T."/>
            <person name="Noda S."/>
            <person name="Hongoh Y."/>
            <person name="Hattori M."/>
            <person name="Ohkuma M."/>
        </authorList>
    </citation>
    <scope>NUCLEOTIDE SEQUENCE [LARGE SCALE GENOMIC DNA]</scope>
    <source>
        <strain evidence="1">JCM 15548</strain>
    </source>
</reference>
<name>A0A0E9LYU7_9BACT</name>
<proteinExistence type="predicted"/>
<comment type="caution">
    <text evidence="1">The sequence shown here is derived from an EMBL/GenBank/DDBJ whole genome shotgun (WGS) entry which is preliminary data.</text>
</comment>
<keyword evidence="2" id="KW-1185">Reference proteome</keyword>
<evidence type="ECO:0000313" key="1">
    <source>
        <dbReference type="EMBL" id="GAO30409.1"/>
    </source>
</evidence>
<evidence type="ECO:0000313" key="2">
    <source>
        <dbReference type="Proteomes" id="UP000032900"/>
    </source>
</evidence>
<accession>A0A0E9LYU7</accession>
<gene>
    <name evidence="1" type="ORF">JCM15548_12677</name>
</gene>